<organism evidence="2 3">
    <name type="scientific">Parasphingorhabdus marina DSM 22363</name>
    <dbReference type="NCBI Taxonomy" id="1123272"/>
    <lineage>
        <taxon>Bacteria</taxon>
        <taxon>Pseudomonadati</taxon>
        <taxon>Pseudomonadota</taxon>
        <taxon>Alphaproteobacteria</taxon>
        <taxon>Sphingomonadales</taxon>
        <taxon>Sphingomonadaceae</taxon>
        <taxon>Parasphingorhabdus</taxon>
    </lineage>
</organism>
<accession>A0A1N6CQE5</accession>
<dbReference type="SUPFAM" id="SSF52402">
    <property type="entry name" value="Adenine nucleotide alpha hydrolases-like"/>
    <property type="match status" value="2"/>
</dbReference>
<feature type="domain" description="UspA" evidence="1">
    <location>
        <begin position="202"/>
        <end position="268"/>
    </location>
</feature>
<dbReference type="InterPro" id="IPR006016">
    <property type="entry name" value="UspA"/>
</dbReference>
<gene>
    <name evidence="2" type="ORF">SAMN02745824_0739</name>
</gene>
<dbReference type="CDD" id="cd00293">
    <property type="entry name" value="USP-like"/>
    <property type="match status" value="1"/>
</dbReference>
<reference evidence="3" key="1">
    <citation type="submission" date="2016-11" db="EMBL/GenBank/DDBJ databases">
        <authorList>
            <person name="Varghese N."/>
            <person name="Submissions S."/>
        </authorList>
    </citation>
    <scope>NUCLEOTIDE SEQUENCE [LARGE SCALE GENOMIC DNA]</scope>
    <source>
        <strain evidence="3">DSM 22363</strain>
    </source>
</reference>
<dbReference type="EMBL" id="FSQW01000001">
    <property type="protein sequence ID" value="SIN60773.1"/>
    <property type="molecule type" value="Genomic_DNA"/>
</dbReference>
<proteinExistence type="predicted"/>
<keyword evidence="3" id="KW-1185">Reference proteome</keyword>
<evidence type="ECO:0000313" key="3">
    <source>
        <dbReference type="Proteomes" id="UP000185192"/>
    </source>
</evidence>
<name>A0A1N6CQE5_9SPHN</name>
<dbReference type="Pfam" id="PF00582">
    <property type="entry name" value="Usp"/>
    <property type="match status" value="1"/>
</dbReference>
<protein>
    <submittedName>
        <fullName evidence="2">Universal stress protein family protein</fullName>
    </submittedName>
</protein>
<dbReference type="AlphaFoldDB" id="A0A1N6CQE5"/>
<evidence type="ECO:0000259" key="1">
    <source>
        <dbReference type="Pfam" id="PF00582"/>
    </source>
</evidence>
<dbReference type="Gene3D" id="3.40.50.12370">
    <property type="match status" value="1"/>
</dbReference>
<dbReference type="Proteomes" id="UP000185192">
    <property type="component" value="Unassembled WGS sequence"/>
</dbReference>
<sequence>MKSVLLHINDDPGLEARLQAALDLTRAVDGHLHCLRSNPYHPQMAFDGVTGMSVMYDIAKMTYKADEELWKRIEKRLADEDVSWDYSEENADASRGLTRCSALMDIIVLSSASGDWDSAIPLGILGEVLFDTRVPLLVQPDTVKKFNVAGPAVVAWNGSFEAGNALRSAIPLLKLSSDVHIVTIAEDKDHDLPPLDACEYLSRHGIKSEVHEQQAEKSSVDTALLSTVETLGAGYLVMGAYGHGRARQFLFGGVTRSMFKDSPVPLIVSH</sequence>
<evidence type="ECO:0000313" key="2">
    <source>
        <dbReference type="EMBL" id="SIN60773.1"/>
    </source>
</evidence>
<dbReference type="STRING" id="1123272.SAMN02745824_0739"/>